<organism evidence="7 8">
    <name type="scientific">Prevotella corporis</name>
    <dbReference type="NCBI Taxonomy" id="28128"/>
    <lineage>
        <taxon>Bacteria</taxon>
        <taxon>Pseudomonadati</taxon>
        <taxon>Bacteroidota</taxon>
        <taxon>Bacteroidia</taxon>
        <taxon>Bacteroidales</taxon>
        <taxon>Prevotellaceae</taxon>
        <taxon>Prevotella</taxon>
    </lineage>
</organism>
<dbReference type="GO" id="GO:0006352">
    <property type="term" value="P:DNA-templated transcription initiation"/>
    <property type="evidence" value="ECO:0007669"/>
    <property type="project" value="InterPro"/>
</dbReference>
<keyword evidence="2" id="KW-0805">Transcription regulation</keyword>
<dbReference type="InterPro" id="IPR013249">
    <property type="entry name" value="RNA_pol_sigma70_r4_t2"/>
</dbReference>
<dbReference type="EMBL" id="LRQG01000010">
    <property type="protein sequence ID" value="KXA44318.1"/>
    <property type="molecule type" value="Genomic_DNA"/>
</dbReference>
<keyword evidence="3" id="KW-0731">Sigma factor</keyword>
<evidence type="ECO:0000256" key="4">
    <source>
        <dbReference type="ARBA" id="ARBA00023163"/>
    </source>
</evidence>
<keyword evidence="4" id="KW-0804">Transcription</keyword>
<dbReference type="GO" id="GO:0016987">
    <property type="term" value="F:sigma factor activity"/>
    <property type="evidence" value="ECO:0007669"/>
    <property type="project" value="UniProtKB-KW"/>
</dbReference>
<reference evidence="8" key="1">
    <citation type="submission" date="2016-01" db="EMBL/GenBank/DDBJ databases">
        <authorList>
            <person name="Mitreva M."/>
            <person name="Pepin K.H."/>
            <person name="Mihindukulasuriya K.A."/>
            <person name="Fulton R."/>
            <person name="Fronick C."/>
            <person name="O'Laughlin M."/>
            <person name="Miner T."/>
            <person name="Herter B."/>
            <person name="Rosa B.A."/>
            <person name="Cordes M."/>
            <person name="Tomlinson C."/>
            <person name="Wollam A."/>
            <person name="Palsikar V.B."/>
            <person name="Mardis E.R."/>
            <person name="Wilson R.K."/>
        </authorList>
    </citation>
    <scope>NUCLEOTIDE SEQUENCE [LARGE SCALE GENOMIC DNA]</scope>
    <source>
        <strain evidence="8">MJR7716</strain>
    </source>
</reference>
<evidence type="ECO:0000256" key="2">
    <source>
        <dbReference type="ARBA" id="ARBA00023015"/>
    </source>
</evidence>
<dbReference type="Gene3D" id="1.10.1740.10">
    <property type="match status" value="1"/>
</dbReference>
<dbReference type="eggNOG" id="COG1595">
    <property type="taxonomic scope" value="Bacteria"/>
</dbReference>
<evidence type="ECO:0000313" key="7">
    <source>
        <dbReference type="EMBL" id="KXA44318.1"/>
    </source>
</evidence>
<dbReference type="STRING" id="28128.HMPREF3226_00235"/>
<dbReference type="NCBIfam" id="TIGR02937">
    <property type="entry name" value="sigma70-ECF"/>
    <property type="match status" value="1"/>
</dbReference>
<protein>
    <submittedName>
        <fullName evidence="7">Sigma-70 region 2</fullName>
    </submittedName>
</protein>
<dbReference type="OrthoDB" id="1056775at2"/>
<dbReference type="AlphaFoldDB" id="A0A133QN72"/>
<name>A0A133QN72_9BACT</name>
<dbReference type="InterPro" id="IPR007627">
    <property type="entry name" value="RNA_pol_sigma70_r2"/>
</dbReference>
<dbReference type="InterPro" id="IPR013324">
    <property type="entry name" value="RNA_pol_sigma_r3/r4-like"/>
</dbReference>
<feature type="domain" description="RNA polymerase sigma factor 70 region 4 type 2" evidence="6">
    <location>
        <begin position="123"/>
        <end position="172"/>
    </location>
</feature>
<dbReference type="Pfam" id="PF08281">
    <property type="entry name" value="Sigma70_r4_2"/>
    <property type="match status" value="1"/>
</dbReference>
<proteinExistence type="inferred from homology"/>
<accession>A0A133QN72</accession>
<dbReference type="InterPro" id="IPR039425">
    <property type="entry name" value="RNA_pol_sigma-70-like"/>
</dbReference>
<dbReference type="Proteomes" id="UP000070533">
    <property type="component" value="Unassembled WGS sequence"/>
</dbReference>
<dbReference type="PANTHER" id="PTHR43133">
    <property type="entry name" value="RNA POLYMERASE ECF-TYPE SIGMA FACTO"/>
    <property type="match status" value="1"/>
</dbReference>
<dbReference type="SUPFAM" id="SSF88659">
    <property type="entry name" value="Sigma3 and sigma4 domains of RNA polymerase sigma factors"/>
    <property type="match status" value="1"/>
</dbReference>
<evidence type="ECO:0000259" key="5">
    <source>
        <dbReference type="Pfam" id="PF04542"/>
    </source>
</evidence>
<comment type="caution">
    <text evidence="7">The sequence shown here is derived from an EMBL/GenBank/DDBJ whole genome shotgun (WGS) entry which is preliminary data.</text>
</comment>
<dbReference type="PANTHER" id="PTHR43133:SF46">
    <property type="entry name" value="RNA POLYMERASE SIGMA-70 FACTOR ECF SUBFAMILY"/>
    <property type="match status" value="1"/>
</dbReference>
<dbReference type="InterPro" id="IPR036388">
    <property type="entry name" value="WH-like_DNA-bd_sf"/>
</dbReference>
<dbReference type="InterPro" id="IPR014284">
    <property type="entry name" value="RNA_pol_sigma-70_dom"/>
</dbReference>
<gene>
    <name evidence="7" type="ORF">HMPREF3226_00235</name>
</gene>
<keyword evidence="8" id="KW-1185">Reference proteome</keyword>
<comment type="similarity">
    <text evidence="1">Belongs to the sigma-70 factor family. ECF subfamily.</text>
</comment>
<evidence type="ECO:0000256" key="1">
    <source>
        <dbReference type="ARBA" id="ARBA00010641"/>
    </source>
</evidence>
<dbReference type="RefSeq" id="WP_025875983.1">
    <property type="nucleotide sequence ID" value="NZ_BAAAXP010000086.1"/>
</dbReference>
<evidence type="ECO:0000259" key="6">
    <source>
        <dbReference type="Pfam" id="PF08281"/>
    </source>
</evidence>
<sequence length="186" mass="21371">MQLEKIDRERQIIRMFRRGETSAMDVLYAEYADYLNAVCSRYISDGNTVKDVLQESFIKIFENVGSFEYRGKGSLKAWISRLVINESLQQIRRKAAAKEMVVDTDMTGYPDSAPVVADISEETIMEMIRELPPGCRAVFNLYVIDGCSHKEIGEMLDIKPDTSASQYHKAKAILARKIREYKSRQR</sequence>
<dbReference type="Pfam" id="PF04542">
    <property type="entry name" value="Sigma70_r2"/>
    <property type="match status" value="1"/>
</dbReference>
<evidence type="ECO:0000313" key="8">
    <source>
        <dbReference type="Proteomes" id="UP000070533"/>
    </source>
</evidence>
<dbReference type="GO" id="GO:0003677">
    <property type="term" value="F:DNA binding"/>
    <property type="evidence" value="ECO:0007669"/>
    <property type="project" value="InterPro"/>
</dbReference>
<dbReference type="SUPFAM" id="SSF88946">
    <property type="entry name" value="Sigma2 domain of RNA polymerase sigma factors"/>
    <property type="match status" value="1"/>
</dbReference>
<feature type="domain" description="RNA polymerase sigma-70 region 2" evidence="5">
    <location>
        <begin position="27"/>
        <end position="95"/>
    </location>
</feature>
<dbReference type="InterPro" id="IPR013325">
    <property type="entry name" value="RNA_pol_sigma_r2"/>
</dbReference>
<dbReference type="Gene3D" id="1.10.10.10">
    <property type="entry name" value="Winged helix-like DNA-binding domain superfamily/Winged helix DNA-binding domain"/>
    <property type="match status" value="1"/>
</dbReference>
<evidence type="ECO:0000256" key="3">
    <source>
        <dbReference type="ARBA" id="ARBA00023082"/>
    </source>
</evidence>
<dbReference type="PATRIC" id="fig|28128.5.peg.235"/>